<protein>
    <recommendedName>
        <fullName evidence="2">AB hydrolase-1 domain-containing protein</fullName>
    </recommendedName>
</protein>
<dbReference type="Pfam" id="PF12697">
    <property type="entry name" value="Abhydrolase_6"/>
    <property type="match status" value="1"/>
</dbReference>
<evidence type="ECO:0000313" key="4">
    <source>
        <dbReference type="Proteomes" id="UP000216752"/>
    </source>
</evidence>
<evidence type="ECO:0000313" key="3">
    <source>
        <dbReference type="EMBL" id="XFO67807.1"/>
    </source>
</evidence>
<proteinExistence type="predicted"/>
<evidence type="ECO:0000259" key="2">
    <source>
        <dbReference type="Pfam" id="PF12697"/>
    </source>
</evidence>
<dbReference type="InterPro" id="IPR000073">
    <property type="entry name" value="AB_hydrolase_1"/>
</dbReference>
<dbReference type="PANTHER" id="PTHR43194">
    <property type="entry name" value="HYDROLASE ALPHA/BETA FOLD FAMILY"/>
    <property type="match status" value="1"/>
</dbReference>
<keyword evidence="4" id="KW-1185">Reference proteome</keyword>
<organism evidence="3 4">
    <name type="scientific">Sporomusa silvacetica DSM 10669</name>
    <dbReference type="NCBI Taxonomy" id="1123289"/>
    <lineage>
        <taxon>Bacteria</taxon>
        <taxon>Bacillati</taxon>
        <taxon>Bacillota</taxon>
        <taxon>Negativicutes</taxon>
        <taxon>Selenomonadales</taxon>
        <taxon>Sporomusaceae</taxon>
        <taxon>Sporomusa</taxon>
    </lineage>
</organism>
<dbReference type="CDD" id="cd12810">
    <property type="entry name" value="Esterase_713_like-3"/>
    <property type="match status" value="1"/>
</dbReference>
<dbReference type="RefSeq" id="WP_094605700.1">
    <property type="nucleotide sequence ID" value="NZ_CP155573.1"/>
</dbReference>
<dbReference type="PANTHER" id="PTHR43194:SF4">
    <property type="entry name" value="AB HYDROLASE-1 DOMAIN-CONTAINING PROTEIN"/>
    <property type="match status" value="1"/>
</dbReference>
<keyword evidence="1" id="KW-0732">Signal</keyword>
<dbReference type="InterPro" id="IPR050228">
    <property type="entry name" value="Carboxylesterase_BioH"/>
</dbReference>
<dbReference type="EMBL" id="CP155573">
    <property type="protein sequence ID" value="XFO67807.1"/>
    <property type="molecule type" value="Genomic_DNA"/>
</dbReference>
<dbReference type="SUPFAM" id="SSF53474">
    <property type="entry name" value="alpha/beta-Hydrolases"/>
    <property type="match status" value="1"/>
</dbReference>
<feature type="signal peptide" evidence="1">
    <location>
        <begin position="1"/>
        <end position="21"/>
    </location>
</feature>
<name>A0ABZ3IQ48_9FIRM</name>
<evidence type="ECO:0000256" key="1">
    <source>
        <dbReference type="SAM" id="SignalP"/>
    </source>
</evidence>
<dbReference type="Proteomes" id="UP000216752">
    <property type="component" value="Chromosome"/>
</dbReference>
<dbReference type="Gene3D" id="3.40.50.1820">
    <property type="entry name" value="alpha/beta hydrolase"/>
    <property type="match status" value="1"/>
</dbReference>
<gene>
    <name evidence="3" type="ORF">SPSIL_040260</name>
</gene>
<dbReference type="InterPro" id="IPR029058">
    <property type="entry name" value="AB_hydrolase_fold"/>
</dbReference>
<feature type="chain" id="PRO_5046882541" description="AB hydrolase-1 domain-containing protein" evidence="1">
    <location>
        <begin position="22"/>
        <end position="356"/>
    </location>
</feature>
<sequence length="356" mass="39034">MKKIILTAFLALSLITGSASAMSKSVSIADQGSFAAGGTVVQTPGALKPEEPMNPAGQTLHGDHAYVFYQKPVHAHKYPLVFLHGGGQSAKTWETTPDGRDGFQNIFLGRGYSTYLVDQPRRGRAGQGTVDGTVSASTLDQFWYAQFRLGIWPNYYEGVQFPKGEEALNQFLRQITPNTGDFDKQVISDSMTAVFEKSGDGILVSHSQGGGPGWLTAVKSNKVKAVVSFEPWDGFFFPEGEVPEAIQTSSPFGALEGTPIAMEDFLKLTKIPILVYYGDNIPDKPSKEWNGDSWHARLDMARIWVDTINRHGGDATLVHLPEIGIYGNTHFIISDLNNVQIANHMSVWMHEKGLDK</sequence>
<accession>A0ABZ3IQ48</accession>
<reference evidence="3" key="1">
    <citation type="submission" date="2024-05" db="EMBL/GenBank/DDBJ databases">
        <title>Isolation and characterization of Sporomusa carbonis sp. nov., a carboxydotrophic hydrogenogen in the genus of Sporomusa isolated from a charcoal burning pile.</title>
        <authorList>
            <person name="Boeer T."/>
            <person name="Rosenbaum F."/>
            <person name="Eysell L."/>
            <person name="Mueller V."/>
            <person name="Daniel R."/>
            <person name="Poehlein A."/>
        </authorList>
    </citation>
    <scope>NUCLEOTIDE SEQUENCE [LARGE SCALE GENOMIC DNA]</scope>
    <source>
        <strain evidence="3">DSM 10669</strain>
    </source>
</reference>
<feature type="domain" description="AB hydrolase-1" evidence="2">
    <location>
        <begin position="80"/>
        <end position="259"/>
    </location>
</feature>